<keyword evidence="1" id="KW-0472">Membrane</keyword>
<dbReference type="EMBL" id="SDEE01000085">
    <property type="protein sequence ID" value="RXW22066.1"/>
    <property type="molecule type" value="Genomic_DNA"/>
</dbReference>
<feature type="transmembrane region" description="Helical" evidence="1">
    <location>
        <begin position="114"/>
        <end position="133"/>
    </location>
</feature>
<name>A0A4Q2DR83_9AGAR</name>
<evidence type="ECO:0000313" key="2">
    <source>
        <dbReference type="EMBL" id="RXW22066.1"/>
    </source>
</evidence>
<feature type="transmembrane region" description="Helical" evidence="1">
    <location>
        <begin position="145"/>
        <end position="169"/>
    </location>
</feature>
<reference evidence="2 3" key="1">
    <citation type="submission" date="2019-01" db="EMBL/GenBank/DDBJ databases">
        <title>Draft genome sequence of Psathyrella aberdarensis IHI B618.</title>
        <authorList>
            <person name="Buettner E."/>
            <person name="Kellner H."/>
        </authorList>
    </citation>
    <scope>NUCLEOTIDE SEQUENCE [LARGE SCALE GENOMIC DNA]</scope>
    <source>
        <strain evidence="2 3">IHI B618</strain>
    </source>
</reference>
<proteinExistence type="predicted"/>
<accession>A0A4Q2DR83</accession>
<gene>
    <name evidence="2" type="ORF">EST38_g3800</name>
</gene>
<keyword evidence="3" id="KW-1185">Reference proteome</keyword>
<organism evidence="2 3">
    <name type="scientific">Candolleomyces aberdarensis</name>
    <dbReference type="NCBI Taxonomy" id="2316362"/>
    <lineage>
        <taxon>Eukaryota</taxon>
        <taxon>Fungi</taxon>
        <taxon>Dikarya</taxon>
        <taxon>Basidiomycota</taxon>
        <taxon>Agaricomycotina</taxon>
        <taxon>Agaricomycetes</taxon>
        <taxon>Agaricomycetidae</taxon>
        <taxon>Agaricales</taxon>
        <taxon>Agaricineae</taxon>
        <taxon>Psathyrellaceae</taxon>
        <taxon>Candolleomyces</taxon>
    </lineage>
</organism>
<dbReference type="OrthoDB" id="2756618at2759"/>
<keyword evidence="1" id="KW-1133">Transmembrane helix</keyword>
<feature type="transmembrane region" description="Helical" evidence="1">
    <location>
        <begin position="210"/>
        <end position="231"/>
    </location>
</feature>
<feature type="transmembrane region" description="Helical" evidence="1">
    <location>
        <begin position="14"/>
        <end position="34"/>
    </location>
</feature>
<protein>
    <submittedName>
        <fullName evidence="2">Uncharacterized protein</fullName>
    </submittedName>
</protein>
<dbReference type="AlphaFoldDB" id="A0A4Q2DR83"/>
<feature type="transmembrane region" description="Helical" evidence="1">
    <location>
        <begin position="55"/>
        <end position="82"/>
    </location>
</feature>
<dbReference type="Proteomes" id="UP000290288">
    <property type="component" value="Unassembled WGS sequence"/>
</dbReference>
<evidence type="ECO:0000256" key="1">
    <source>
        <dbReference type="SAM" id="Phobius"/>
    </source>
</evidence>
<sequence length="287" mass="31881">MAPRLVSRPRVDQAGFLGMVIETALLGVFFCLFYKTMSVLVERSRRDALNLFSRPILWVAIVLCCAIIGNWVTGVAIAWHAFILPSNTVFHFGPGTGQELYPSVARYLMAYEPWYVANSAFYVIVTVFADGFMAYRLHIVWDRNWLIIIPPFLMWISLIVTGSMVTWLFSRSARSPVYATAGSWATASFALTLAVFLIISLVTYAAGSNICFISVAATNPIIGIIFCMIVTRVHDASQKSEYQHTGMRSSLAEGTAGPTSSFSQGIKVTTSSAMRRDLIAMPKWKRM</sequence>
<comment type="caution">
    <text evidence="2">The sequence shown here is derived from an EMBL/GenBank/DDBJ whole genome shotgun (WGS) entry which is preliminary data.</text>
</comment>
<evidence type="ECO:0000313" key="3">
    <source>
        <dbReference type="Proteomes" id="UP000290288"/>
    </source>
</evidence>
<keyword evidence="1" id="KW-0812">Transmembrane</keyword>
<feature type="transmembrane region" description="Helical" evidence="1">
    <location>
        <begin position="181"/>
        <end position="203"/>
    </location>
</feature>